<dbReference type="InterPro" id="IPR051045">
    <property type="entry name" value="TonB-dependent_transducer"/>
</dbReference>
<feature type="region of interest" description="Disordered" evidence="10">
    <location>
        <begin position="57"/>
        <end position="288"/>
    </location>
</feature>
<evidence type="ECO:0000313" key="12">
    <source>
        <dbReference type="EMBL" id="ADQ14783.1"/>
    </source>
</evidence>
<dbReference type="Pfam" id="PF03544">
    <property type="entry name" value="TonB_C"/>
    <property type="match status" value="1"/>
</dbReference>
<sequence length="362" mass="41720">MKKEDKFVFVLSFILSLSMLFLLEACPFRLLANDIQVVEREEVEIELLLSDAAELFEEEGGSEAAEDSDSALEEEIAQEDSTSEAEVSEEVEPEPDRETETQYEETEEELAEEPEEVEERPEIEEEPEEEIEEVEEKPEVEEVVEIEEEIEEEPEELEEVEVVEEAEVEVEEELNESEEEQLPEWVLNQNEVEEPEESEDDSFDLDSYLAELRNNNDDADDEENEVVDEIVNRESEEVESSQPAEEQIENGGSDDTDSGEDEIYDLRENGHSGIDRPSIRNHRAPEYPPQMRRRNIEGRVILSLKIDQDGKTSEFEIHDSSGYDAFDQAALSAVKEWEFEAAKLDDQFVSVRITLPIRFELD</sequence>
<evidence type="ECO:0000256" key="6">
    <source>
        <dbReference type="ARBA" id="ARBA00022692"/>
    </source>
</evidence>
<dbReference type="PROSITE" id="PS52015">
    <property type="entry name" value="TONB_CTD"/>
    <property type="match status" value="1"/>
</dbReference>
<dbReference type="HOGENOM" id="CLU_768968_0_0_9"/>
<dbReference type="RefSeq" id="WP_013405864.1">
    <property type="nucleotide sequence ID" value="NC_014654.1"/>
</dbReference>
<keyword evidence="8" id="KW-1133">Transmembrane helix</keyword>
<reference evidence="12 13" key="2">
    <citation type="journal article" date="2011" name="J. Bacteriol.">
        <title>Complete Genome Sequence of the Haloalkaliphilic, Hydrogen Producing Halanaerobium hydrogenoformans.</title>
        <authorList>
            <person name="Brown S.D."/>
            <person name="Begemann M.B."/>
            <person name="Mormile M.R."/>
            <person name="Wall J.D."/>
            <person name="Han C.S."/>
            <person name="Goodwin L.A."/>
            <person name="Pitluck S."/>
            <person name="Land M.L."/>
            <person name="Hauser L.J."/>
            <person name="Elias D.A."/>
        </authorList>
    </citation>
    <scope>NUCLEOTIDE SEQUENCE [LARGE SCALE GENOMIC DNA]</scope>
    <source>
        <strain evidence="13">sapolanicus</strain>
    </source>
</reference>
<evidence type="ECO:0000256" key="4">
    <source>
        <dbReference type="ARBA" id="ARBA00022475"/>
    </source>
</evidence>
<reference evidence="12 13" key="1">
    <citation type="submission" date="2010-11" db="EMBL/GenBank/DDBJ databases">
        <title>Complete sequence of Halanaerobium sp. sapolanicus.</title>
        <authorList>
            <consortium name="US DOE Joint Genome Institute"/>
            <person name="Lucas S."/>
            <person name="Copeland A."/>
            <person name="Lapidus A."/>
            <person name="Cheng J.-F."/>
            <person name="Bruce D."/>
            <person name="Goodwin L."/>
            <person name="Pitluck S."/>
            <person name="Davenport K."/>
            <person name="Detter J.C."/>
            <person name="Han C."/>
            <person name="Tapia R."/>
            <person name="Land M."/>
            <person name="Hauser L."/>
            <person name="Jeffries C."/>
            <person name="Kyrpides N."/>
            <person name="Ivanova N."/>
            <person name="Mikhailova N."/>
            <person name="Begemann M.B."/>
            <person name="Mormile M.R."/>
            <person name="Wall J.D."/>
            <person name="Elias D.A."/>
            <person name="Woyke T."/>
        </authorList>
    </citation>
    <scope>NUCLEOTIDE SEQUENCE [LARGE SCALE GENOMIC DNA]</scope>
    <source>
        <strain evidence="13">sapolanicus</strain>
    </source>
</reference>
<dbReference type="GO" id="GO:0055085">
    <property type="term" value="P:transmembrane transport"/>
    <property type="evidence" value="ECO:0007669"/>
    <property type="project" value="InterPro"/>
</dbReference>
<comment type="similarity">
    <text evidence="2">Belongs to the TonB family.</text>
</comment>
<name>E4RL19_HALHG</name>
<feature type="compositionally biased region" description="Acidic residues" evidence="10">
    <location>
        <begin position="217"/>
        <end position="228"/>
    </location>
</feature>
<evidence type="ECO:0000256" key="9">
    <source>
        <dbReference type="ARBA" id="ARBA00023136"/>
    </source>
</evidence>
<dbReference type="Gene3D" id="3.30.1150.10">
    <property type="match status" value="1"/>
</dbReference>
<dbReference type="EMBL" id="CP002304">
    <property type="protein sequence ID" value="ADQ14783.1"/>
    <property type="molecule type" value="Genomic_DNA"/>
</dbReference>
<feature type="compositionally biased region" description="Basic and acidic residues" evidence="10">
    <location>
        <begin position="264"/>
        <end position="278"/>
    </location>
</feature>
<dbReference type="eggNOG" id="COG0810">
    <property type="taxonomic scope" value="Bacteria"/>
</dbReference>
<dbReference type="PANTHER" id="PTHR33446">
    <property type="entry name" value="PROTEIN TONB-RELATED"/>
    <property type="match status" value="1"/>
</dbReference>
<evidence type="ECO:0000256" key="7">
    <source>
        <dbReference type="ARBA" id="ARBA00022927"/>
    </source>
</evidence>
<evidence type="ECO:0000256" key="8">
    <source>
        <dbReference type="ARBA" id="ARBA00022989"/>
    </source>
</evidence>
<keyword evidence="4" id="KW-1003">Cell membrane</keyword>
<dbReference type="GO" id="GO:0005886">
    <property type="term" value="C:plasma membrane"/>
    <property type="evidence" value="ECO:0007669"/>
    <property type="project" value="UniProtKB-SubCell"/>
</dbReference>
<dbReference type="NCBIfam" id="TIGR01352">
    <property type="entry name" value="tonB_Cterm"/>
    <property type="match status" value="1"/>
</dbReference>
<keyword evidence="9" id="KW-0472">Membrane</keyword>
<comment type="subcellular location">
    <subcellularLocation>
        <location evidence="1">Cell inner membrane</location>
        <topology evidence="1">Single-pass membrane protein</topology>
        <orientation evidence="1">Periplasmic side</orientation>
    </subcellularLocation>
</comment>
<dbReference type="OrthoDB" id="2112605at2"/>
<dbReference type="Proteomes" id="UP000007434">
    <property type="component" value="Chromosome"/>
</dbReference>
<feature type="compositionally biased region" description="Acidic residues" evidence="10">
    <location>
        <begin position="246"/>
        <end position="263"/>
    </location>
</feature>
<dbReference type="STRING" id="656519.Halsa_1356"/>
<keyword evidence="7" id="KW-0653">Protein transport</keyword>
<organism evidence="12 13">
    <name type="scientific">Halanaerobium hydrogeniformans</name>
    <name type="common">Halanaerobium sp. (strain sapolanicus)</name>
    <dbReference type="NCBI Taxonomy" id="656519"/>
    <lineage>
        <taxon>Bacteria</taxon>
        <taxon>Bacillati</taxon>
        <taxon>Bacillota</taxon>
        <taxon>Clostridia</taxon>
        <taxon>Halanaerobiales</taxon>
        <taxon>Halanaerobiaceae</taxon>
        <taxon>Halanaerobium</taxon>
    </lineage>
</organism>
<keyword evidence="13" id="KW-1185">Reference proteome</keyword>
<evidence type="ECO:0000256" key="2">
    <source>
        <dbReference type="ARBA" id="ARBA00006555"/>
    </source>
</evidence>
<feature type="domain" description="TonB C-terminal" evidence="11">
    <location>
        <begin position="272"/>
        <end position="362"/>
    </location>
</feature>
<evidence type="ECO:0000256" key="1">
    <source>
        <dbReference type="ARBA" id="ARBA00004383"/>
    </source>
</evidence>
<evidence type="ECO:0000313" key="13">
    <source>
        <dbReference type="Proteomes" id="UP000007434"/>
    </source>
</evidence>
<evidence type="ECO:0000256" key="5">
    <source>
        <dbReference type="ARBA" id="ARBA00022519"/>
    </source>
</evidence>
<feature type="compositionally biased region" description="Acidic residues" evidence="10">
    <location>
        <begin position="191"/>
        <end position="204"/>
    </location>
</feature>
<protein>
    <submittedName>
        <fullName evidence="12">TonB family protein</fullName>
    </submittedName>
</protein>
<keyword evidence="3" id="KW-0813">Transport</keyword>
<dbReference type="InterPro" id="IPR006260">
    <property type="entry name" value="TonB/TolA_C"/>
</dbReference>
<evidence type="ECO:0000259" key="11">
    <source>
        <dbReference type="PROSITE" id="PS52015"/>
    </source>
</evidence>
<feature type="compositionally biased region" description="Acidic residues" evidence="10">
    <location>
        <begin position="57"/>
        <end position="93"/>
    </location>
</feature>
<proteinExistence type="inferred from homology"/>
<dbReference type="KEGG" id="has:Halsa_1356"/>
<gene>
    <name evidence="12" type="ordered locus">Halsa_1356</name>
</gene>
<accession>E4RL19</accession>
<evidence type="ECO:0000256" key="3">
    <source>
        <dbReference type="ARBA" id="ARBA00022448"/>
    </source>
</evidence>
<keyword evidence="6" id="KW-0812">Transmembrane</keyword>
<evidence type="ECO:0000256" key="10">
    <source>
        <dbReference type="SAM" id="MobiDB-lite"/>
    </source>
</evidence>
<feature type="compositionally biased region" description="Acidic residues" evidence="10">
    <location>
        <begin position="101"/>
        <end position="182"/>
    </location>
</feature>
<dbReference type="InterPro" id="IPR037682">
    <property type="entry name" value="TonB_C"/>
</dbReference>
<dbReference type="SUPFAM" id="SSF74653">
    <property type="entry name" value="TolA/TonB C-terminal domain"/>
    <property type="match status" value="1"/>
</dbReference>
<dbReference type="AlphaFoldDB" id="E4RL19"/>
<dbReference type="GO" id="GO:0015031">
    <property type="term" value="P:protein transport"/>
    <property type="evidence" value="ECO:0007669"/>
    <property type="project" value="UniProtKB-KW"/>
</dbReference>
<keyword evidence="5" id="KW-0997">Cell inner membrane</keyword>